<dbReference type="PANTHER" id="PTHR34295">
    <property type="entry name" value="BIOTIN TRANSPORTER BIOY"/>
    <property type="match status" value="1"/>
</dbReference>
<accession>A0A645BTT8</accession>
<dbReference type="GO" id="GO:0005886">
    <property type="term" value="C:plasma membrane"/>
    <property type="evidence" value="ECO:0007669"/>
    <property type="project" value="InterPro"/>
</dbReference>
<proteinExistence type="predicted"/>
<gene>
    <name evidence="2" type="primary">bioY_15</name>
    <name evidence="2" type="ORF">SDC9_115586</name>
</gene>
<feature type="transmembrane region" description="Helical" evidence="1">
    <location>
        <begin position="141"/>
        <end position="167"/>
    </location>
</feature>
<evidence type="ECO:0000313" key="2">
    <source>
        <dbReference type="EMBL" id="MPM68652.1"/>
    </source>
</evidence>
<name>A0A645BTT8_9ZZZZ</name>
<dbReference type="GO" id="GO:0015225">
    <property type="term" value="F:biotin transmembrane transporter activity"/>
    <property type="evidence" value="ECO:0007669"/>
    <property type="project" value="InterPro"/>
</dbReference>
<dbReference type="PANTHER" id="PTHR34295:SF1">
    <property type="entry name" value="BIOTIN TRANSPORTER BIOY"/>
    <property type="match status" value="1"/>
</dbReference>
<keyword evidence="1" id="KW-0812">Transmembrane</keyword>
<feature type="transmembrane region" description="Helical" evidence="1">
    <location>
        <begin position="77"/>
        <end position="99"/>
    </location>
</feature>
<reference evidence="2" key="1">
    <citation type="submission" date="2019-08" db="EMBL/GenBank/DDBJ databases">
        <authorList>
            <person name="Kucharzyk K."/>
            <person name="Murdoch R.W."/>
            <person name="Higgins S."/>
            <person name="Loffler F."/>
        </authorList>
    </citation>
    <scope>NUCLEOTIDE SEQUENCE</scope>
</reference>
<dbReference type="EMBL" id="VSSQ01022378">
    <property type="protein sequence ID" value="MPM68652.1"/>
    <property type="molecule type" value="Genomic_DNA"/>
</dbReference>
<evidence type="ECO:0000256" key="1">
    <source>
        <dbReference type="SAM" id="Phobius"/>
    </source>
</evidence>
<comment type="caution">
    <text evidence="2">The sequence shown here is derived from an EMBL/GenBank/DDBJ whole genome shotgun (WGS) entry which is preliminary data.</text>
</comment>
<dbReference type="PIRSF" id="PIRSF016661">
    <property type="entry name" value="BioY"/>
    <property type="match status" value="1"/>
</dbReference>
<feature type="transmembrane region" description="Helical" evidence="1">
    <location>
        <begin position="54"/>
        <end position="71"/>
    </location>
</feature>
<dbReference type="Pfam" id="PF02632">
    <property type="entry name" value="BioY"/>
    <property type="match status" value="1"/>
</dbReference>
<feature type="transmembrane region" description="Helical" evidence="1">
    <location>
        <begin position="111"/>
        <end position="135"/>
    </location>
</feature>
<organism evidence="2">
    <name type="scientific">bioreactor metagenome</name>
    <dbReference type="NCBI Taxonomy" id="1076179"/>
    <lineage>
        <taxon>unclassified sequences</taxon>
        <taxon>metagenomes</taxon>
        <taxon>ecological metagenomes</taxon>
    </lineage>
</organism>
<dbReference type="Gene3D" id="1.10.1760.20">
    <property type="match status" value="1"/>
</dbReference>
<feature type="transmembrane region" description="Helical" evidence="1">
    <location>
        <begin position="30"/>
        <end position="47"/>
    </location>
</feature>
<dbReference type="AlphaFoldDB" id="A0A645BTT8"/>
<dbReference type="InterPro" id="IPR003784">
    <property type="entry name" value="BioY"/>
</dbReference>
<keyword evidence="1" id="KW-1133">Transmembrane helix</keyword>
<sequence>MKTKALILCALFAALTAVGAFIKVPFLYSSITLQFFFTALAGVLLGAKYGALSQLVYVALGLAGLPIFTSGGGLGYFLYPTCGFLLGLIPAAWVIGTLAGNGRSMKRVVPAALAGLAVLYAVGLPYMAFILNVYMGKGMNIGAILMAGMIPFLPGDMVKIIVVGVLAPKLLPRLRLRSADAKSPS</sequence>
<protein>
    <submittedName>
        <fullName evidence="2">Biotin transporter BioY</fullName>
    </submittedName>
</protein>
<keyword evidence="1" id="KW-0472">Membrane</keyword>